<organism evidence="2 3">
    <name type="scientific">Imhoffiella purpurea</name>
    <dbReference type="NCBI Taxonomy" id="1249627"/>
    <lineage>
        <taxon>Bacteria</taxon>
        <taxon>Pseudomonadati</taxon>
        <taxon>Pseudomonadota</taxon>
        <taxon>Gammaproteobacteria</taxon>
        <taxon>Chromatiales</taxon>
        <taxon>Chromatiaceae</taxon>
        <taxon>Imhoffiella</taxon>
    </lineage>
</organism>
<dbReference type="AlphaFoldDB" id="W9VGR1"/>
<comment type="caution">
    <text evidence="2">The sequence shown here is derived from an EMBL/GenBank/DDBJ whole genome shotgun (WGS) entry which is preliminary data.</text>
</comment>
<proteinExistence type="predicted"/>
<dbReference type="SUPFAM" id="SSF141371">
    <property type="entry name" value="PilZ domain-like"/>
    <property type="match status" value="1"/>
</dbReference>
<feature type="domain" description="PilZ" evidence="1">
    <location>
        <begin position="4"/>
        <end position="105"/>
    </location>
</feature>
<dbReference type="InterPro" id="IPR009875">
    <property type="entry name" value="PilZ_domain"/>
</dbReference>
<keyword evidence="3" id="KW-1185">Reference proteome</keyword>
<reference evidence="2 3" key="1">
    <citation type="submission" date="2012-11" db="EMBL/GenBank/DDBJ databases">
        <title>Genome assembly of Thiorhodococcus sp. AK35.</title>
        <authorList>
            <person name="Nupur N."/>
            <person name="Khatri I."/>
            <person name="Subramanian S."/>
            <person name="Pinnaka A."/>
        </authorList>
    </citation>
    <scope>NUCLEOTIDE SEQUENCE [LARGE SCALE GENOMIC DNA]</scope>
    <source>
        <strain evidence="2 3">AK35</strain>
    </source>
</reference>
<dbReference type="Proteomes" id="UP000019460">
    <property type="component" value="Unassembled WGS sequence"/>
</dbReference>
<name>W9VGR1_9GAMM</name>
<dbReference type="eggNOG" id="ENOG502Z8WY">
    <property type="taxonomic scope" value="Bacteria"/>
</dbReference>
<gene>
    <name evidence="2" type="ORF">D779_1530</name>
</gene>
<evidence type="ECO:0000313" key="2">
    <source>
        <dbReference type="EMBL" id="EXJ15232.1"/>
    </source>
</evidence>
<evidence type="ECO:0000313" key="3">
    <source>
        <dbReference type="Proteomes" id="UP000019460"/>
    </source>
</evidence>
<protein>
    <recommendedName>
        <fullName evidence="1">PilZ domain-containing protein</fullName>
    </recommendedName>
</protein>
<accession>W9VGR1</accession>
<dbReference type="Pfam" id="PF07238">
    <property type="entry name" value="PilZ"/>
    <property type="match status" value="1"/>
</dbReference>
<dbReference type="EMBL" id="AONC01000028">
    <property type="protein sequence ID" value="EXJ15232.1"/>
    <property type="molecule type" value="Genomic_DNA"/>
</dbReference>
<dbReference type="RefSeq" id="WP_157726367.1">
    <property type="nucleotide sequence ID" value="NZ_AONC01000028.1"/>
</dbReference>
<dbReference type="GO" id="GO:0035438">
    <property type="term" value="F:cyclic-di-GMP binding"/>
    <property type="evidence" value="ECO:0007669"/>
    <property type="project" value="InterPro"/>
</dbReference>
<dbReference type="OrthoDB" id="5765355at2"/>
<dbReference type="Gene3D" id="2.40.10.220">
    <property type="entry name" value="predicted glycosyltransferase like domains"/>
    <property type="match status" value="1"/>
</dbReference>
<evidence type="ECO:0000259" key="1">
    <source>
        <dbReference type="Pfam" id="PF07238"/>
    </source>
</evidence>
<sequence>MTNRRTQRRLGTKTTTIGVTVPGQSRAIEVEIHNLSWGGAFFIASDPAVCQCERMRLTFPWLEDQTFSAEADMMRCEQLADGRFAVAVRFYCIASNDQMRLTRLLKLLISKEDRTGPDSTIPIAETLDLTVTDDDEMRERLQQIGSGRLSLTVFGAYALDQSLSLNLSGSQRYPDLYLRARVTGQEIISIPFTNQPELVKLELSFEHPEEDLHKIAGLLNR</sequence>